<proteinExistence type="predicted"/>
<dbReference type="Proteomes" id="UP000238322">
    <property type="component" value="Unassembled WGS sequence"/>
</dbReference>
<dbReference type="AlphaFoldDB" id="A0A2S8FT35"/>
<sequence>MSGRSIRRGTFLVNTALQTSKQGKAGNRLSKPLKPTELKRVSLKKAAELVGVDRAVIVDLVNQGCPRNKDGTIHVYKLIAWLLNRSKGG</sequence>
<comment type="caution">
    <text evidence="1">The sequence shown here is derived from an EMBL/GenBank/DDBJ whole genome shotgun (WGS) entry which is preliminary data.</text>
</comment>
<name>A0A2S8FT35_9BACT</name>
<evidence type="ECO:0000313" key="2">
    <source>
        <dbReference type="Proteomes" id="UP000238322"/>
    </source>
</evidence>
<evidence type="ECO:0000313" key="1">
    <source>
        <dbReference type="EMBL" id="PQO35336.1"/>
    </source>
</evidence>
<accession>A0A2S8FT35</accession>
<protein>
    <submittedName>
        <fullName evidence="1">Uncharacterized protein</fullName>
    </submittedName>
</protein>
<reference evidence="1 2" key="1">
    <citation type="submission" date="2018-02" db="EMBL/GenBank/DDBJ databases">
        <title>Comparative genomes isolates from brazilian mangrove.</title>
        <authorList>
            <person name="Araujo J.E."/>
            <person name="Taketani R.G."/>
            <person name="Silva M.C.P."/>
            <person name="Loureco M.V."/>
            <person name="Andreote F.D."/>
        </authorList>
    </citation>
    <scope>NUCLEOTIDE SEQUENCE [LARGE SCALE GENOMIC DNA]</scope>
    <source>
        <strain evidence="1 2">Hex-1 MGV</strain>
    </source>
</reference>
<dbReference type="EMBL" id="PUHY01000008">
    <property type="protein sequence ID" value="PQO35336.1"/>
    <property type="molecule type" value="Genomic_DNA"/>
</dbReference>
<gene>
    <name evidence="1" type="ORF">C5Y83_10950</name>
</gene>
<organism evidence="1 2">
    <name type="scientific">Blastopirellula marina</name>
    <dbReference type="NCBI Taxonomy" id="124"/>
    <lineage>
        <taxon>Bacteria</taxon>
        <taxon>Pseudomonadati</taxon>
        <taxon>Planctomycetota</taxon>
        <taxon>Planctomycetia</taxon>
        <taxon>Pirellulales</taxon>
        <taxon>Pirellulaceae</taxon>
        <taxon>Blastopirellula</taxon>
    </lineage>
</organism>